<evidence type="ECO:0000313" key="2">
    <source>
        <dbReference type="Proteomes" id="UP000470409"/>
    </source>
</evidence>
<sequence>MLTNNSPENILHTVYEGKMISSGDNSPSIKINGTKLQYLLVMLHLGFESNAIKMMLSWTNEEFEEHINSLEVEGLLKKTGGRYYPTCMVITAYEGKNLYNLCKPLIKPTFKIIENYSNQIEALSKRIETFNHLSKESYSLLLYSGVLLDFGQINYIEENYL</sequence>
<name>A0A7V7V4K4_9BACI</name>
<dbReference type="AlphaFoldDB" id="A0A7V7V4K4"/>
<organism evidence="1 2">
    <name type="scientific">Bacillus luti</name>
    <dbReference type="NCBI Taxonomy" id="2026191"/>
    <lineage>
        <taxon>Bacteria</taxon>
        <taxon>Bacillati</taxon>
        <taxon>Bacillota</taxon>
        <taxon>Bacilli</taxon>
        <taxon>Bacillales</taxon>
        <taxon>Bacillaceae</taxon>
        <taxon>Bacillus</taxon>
        <taxon>Bacillus cereus group</taxon>
    </lineage>
</organism>
<evidence type="ECO:0000313" key="1">
    <source>
        <dbReference type="EMBL" id="KAB2441297.1"/>
    </source>
</evidence>
<dbReference type="Proteomes" id="UP000470409">
    <property type="component" value="Unassembled WGS sequence"/>
</dbReference>
<protein>
    <submittedName>
        <fullName evidence="1">Uncharacterized protein</fullName>
    </submittedName>
</protein>
<accession>A0A7V7V4K4</accession>
<reference evidence="1 2" key="1">
    <citation type="submission" date="2019-10" db="EMBL/GenBank/DDBJ databases">
        <title>Bacillus from the desert of Cuatro Cinegas, Coahuila.</title>
        <authorList>
            <person name="Olmedo-Alvarez G."/>
            <person name="Saldana S."/>
            <person name="Barcelo D."/>
        </authorList>
    </citation>
    <scope>NUCLEOTIDE SEQUENCE [LARGE SCALE GENOMIC DNA]</scope>
    <source>
        <strain evidence="1 2">CH155b_5T</strain>
    </source>
</reference>
<proteinExistence type="predicted"/>
<comment type="caution">
    <text evidence="1">The sequence shown here is derived from an EMBL/GenBank/DDBJ whole genome shotgun (WGS) entry which is preliminary data.</text>
</comment>
<dbReference type="EMBL" id="WBPG01000026">
    <property type="protein sequence ID" value="KAB2441297.1"/>
    <property type="molecule type" value="Genomic_DNA"/>
</dbReference>
<gene>
    <name evidence="1" type="ORF">F8163_21245</name>
</gene>